<evidence type="ECO:0000256" key="1">
    <source>
        <dbReference type="ARBA" id="ARBA00023002"/>
    </source>
</evidence>
<evidence type="ECO:0000313" key="3">
    <source>
        <dbReference type="EMBL" id="MFB0842027.1"/>
    </source>
</evidence>
<dbReference type="NCBIfam" id="NF001696">
    <property type="entry name" value="PRK00451.1"/>
    <property type="match status" value="1"/>
</dbReference>
<dbReference type="Pfam" id="PF02347">
    <property type="entry name" value="GDC-P"/>
    <property type="match status" value="1"/>
</dbReference>
<dbReference type="SUPFAM" id="SSF53383">
    <property type="entry name" value="PLP-dependent transferases"/>
    <property type="match status" value="1"/>
</dbReference>
<dbReference type="InterPro" id="IPR049315">
    <property type="entry name" value="GDC-P_N"/>
</dbReference>
<feature type="domain" description="Glycine cleavage system P-protein N-terminal" evidence="2">
    <location>
        <begin position="12"/>
        <end position="457"/>
    </location>
</feature>
<reference evidence="3 4" key="1">
    <citation type="submission" date="2024-09" db="EMBL/GenBank/DDBJ databases">
        <authorList>
            <person name="Makale K.P.P."/>
            <person name="Makhzoum A."/>
            <person name="Rantong G."/>
            <person name="Rahube T.O."/>
        </authorList>
    </citation>
    <scope>NUCLEOTIDE SEQUENCE [LARGE SCALE GENOMIC DNA]</scope>
    <source>
        <strain evidence="3 4">KM_D13</strain>
    </source>
</reference>
<keyword evidence="1 3" id="KW-0560">Oxidoreductase</keyword>
<comment type="caution">
    <text evidence="3">The sequence shown here is derived from an EMBL/GenBank/DDBJ whole genome shotgun (WGS) entry which is preliminary data.</text>
</comment>
<dbReference type="GO" id="GO:0004375">
    <property type="term" value="F:glycine dehydrogenase (decarboxylating) activity"/>
    <property type="evidence" value="ECO:0007669"/>
    <property type="project" value="UniProtKB-EC"/>
</dbReference>
<dbReference type="InterPro" id="IPR015422">
    <property type="entry name" value="PyrdxlP-dep_Trfase_small"/>
</dbReference>
<dbReference type="PANTHER" id="PTHR42806">
    <property type="entry name" value="GLYCINE CLEAVAGE SYSTEM P-PROTEIN"/>
    <property type="match status" value="1"/>
</dbReference>
<keyword evidence="4" id="KW-1185">Reference proteome</keyword>
<name>A0ABV4UW21_9BACL</name>
<dbReference type="EC" id="1.4.4.2" evidence="3"/>
<dbReference type="InterPro" id="IPR015421">
    <property type="entry name" value="PyrdxlP-dep_Trfase_major"/>
</dbReference>
<evidence type="ECO:0000313" key="4">
    <source>
        <dbReference type="Proteomes" id="UP001575622"/>
    </source>
</evidence>
<sequence length="463" mass="51012">MATLKKTRSHPYIPNTVPEVQQAMLDEIGVSDVDELYRMVPKELRLTGPLKVEPALSEYELQRHVDRLLERNRSAKETVSFLGAGCWQHFVPAVCDEINQRSEFVTAYAGEPYEDHGRFQALFEYQSLLAELVDMDVVNVPTFDWAQAASTALRMAGRITGRRTALLPATIHPERLMVIRNYLSPQMDCVLVDYVPGTGLLDMADLKAKLSADTAAVYIENPSYIGHIETQGREIAELAHAAGALFVVGVDPISLGLLEPPSRYGADIVCGDLQPLGIRMQYGGGQAGFIATRDEEQFVMEYPSRLFGIAPTAVEGEYGFGDVAYERTSFAKREKGKESVGTQTALWGITAGVYLALMGPHGMREVGETIIRQARYAAGRLAELEGVRIRFQASAFKEFVVDFNGTGRTVSDINKRLLEYGIFGGKDLSGEFPDWGQCALYCVTEIHTKEDIDALAAALKAVL</sequence>
<dbReference type="EMBL" id="JBHDLN010000003">
    <property type="protein sequence ID" value="MFB0842027.1"/>
    <property type="molecule type" value="Genomic_DNA"/>
</dbReference>
<gene>
    <name evidence="3" type="primary">gcvPA</name>
    <name evidence="3" type="ORF">ACEU3E_07585</name>
</gene>
<organism evidence="3 4">
    <name type="scientific">Paenibacillus oleatilyticus</name>
    <dbReference type="NCBI Taxonomy" id="2594886"/>
    <lineage>
        <taxon>Bacteria</taxon>
        <taxon>Bacillati</taxon>
        <taxon>Bacillota</taxon>
        <taxon>Bacilli</taxon>
        <taxon>Bacillales</taxon>
        <taxon>Paenibacillaceae</taxon>
        <taxon>Paenibacillus</taxon>
    </lineage>
</organism>
<protein>
    <submittedName>
        <fullName evidence="3">Aminomethyl-transferring glycine dehydrogenase subunit GcvPA</fullName>
        <ecNumber evidence="3">1.4.4.2</ecNumber>
    </submittedName>
</protein>
<dbReference type="Gene3D" id="3.40.640.10">
    <property type="entry name" value="Type I PLP-dependent aspartate aminotransferase-like (Major domain)"/>
    <property type="match status" value="1"/>
</dbReference>
<proteinExistence type="predicted"/>
<dbReference type="RefSeq" id="WP_373949738.1">
    <property type="nucleotide sequence ID" value="NZ_JBHDLN010000003.1"/>
</dbReference>
<dbReference type="InterPro" id="IPR015424">
    <property type="entry name" value="PyrdxlP-dep_Trfase"/>
</dbReference>
<accession>A0ABV4UW21</accession>
<dbReference type="Gene3D" id="3.90.1150.10">
    <property type="entry name" value="Aspartate Aminotransferase, domain 1"/>
    <property type="match status" value="1"/>
</dbReference>
<dbReference type="Proteomes" id="UP001575622">
    <property type="component" value="Unassembled WGS sequence"/>
</dbReference>
<evidence type="ECO:0000259" key="2">
    <source>
        <dbReference type="Pfam" id="PF02347"/>
    </source>
</evidence>
<dbReference type="PANTHER" id="PTHR42806:SF1">
    <property type="entry name" value="GLYCINE DEHYDROGENASE (DECARBOXYLATING)"/>
    <property type="match status" value="1"/>
</dbReference>
<dbReference type="InterPro" id="IPR023010">
    <property type="entry name" value="GcvPA"/>
</dbReference>